<dbReference type="Proteomes" id="UP000316270">
    <property type="component" value="Chromosome 8"/>
</dbReference>
<dbReference type="PROSITE" id="PS51192">
    <property type="entry name" value="HELICASE_ATP_BIND_1"/>
    <property type="match status" value="1"/>
</dbReference>
<keyword evidence="5 11" id="KW-0863">Zinc-finger</keyword>
<feature type="domain" description="Helicase C-terminal" evidence="16">
    <location>
        <begin position="777"/>
        <end position="932"/>
    </location>
</feature>
<feature type="compositionally biased region" description="Low complexity" evidence="13">
    <location>
        <begin position="48"/>
        <end position="64"/>
    </location>
</feature>
<evidence type="ECO:0000256" key="5">
    <source>
        <dbReference type="ARBA" id="ARBA00022771"/>
    </source>
</evidence>
<reference evidence="17 18" key="1">
    <citation type="submission" date="2019-07" db="EMBL/GenBank/DDBJ databases">
        <title>Finished genome of Venturia effusa.</title>
        <authorList>
            <person name="Young C.A."/>
            <person name="Cox M.P."/>
            <person name="Ganley A.R.D."/>
            <person name="David W.J."/>
        </authorList>
    </citation>
    <scope>NUCLEOTIDE SEQUENCE [LARGE SCALE GENOMIC DNA]</scope>
    <source>
        <strain evidence="18">albino</strain>
    </source>
</reference>
<dbReference type="InterPro" id="IPR001841">
    <property type="entry name" value="Znf_RING"/>
</dbReference>
<evidence type="ECO:0000256" key="7">
    <source>
        <dbReference type="ARBA" id="ARBA00022806"/>
    </source>
</evidence>
<dbReference type="InterPro" id="IPR050628">
    <property type="entry name" value="SNF2_RAD54_helicase_TF"/>
</dbReference>
<dbReference type="EMBL" id="CP042192">
    <property type="protein sequence ID" value="QDS72807.1"/>
    <property type="molecule type" value="Genomic_DNA"/>
</dbReference>
<evidence type="ECO:0000256" key="6">
    <source>
        <dbReference type="ARBA" id="ARBA00022801"/>
    </source>
</evidence>
<evidence type="ECO:0000259" key="16">
    <source>
        <dbReference type="PROSITE" id="PS51194"/>
    </source>
</evidence>
<evidence type="ECO:0000256" key="3">
    <source>
        <dbReference type="ARBA" id="ARBA00022723"/>
    </source>
</evidence>
<dbReference type="GO" id="GO:0008270">
    <property type="term" value="F:zinc ion binding"/>
    <property type="evidence" value="ECO:0007669"/>
    <property type="project" value="UniProtKB-KW"/>
</dbReference>
<dbReference type="Gene3D" id="3.30.70.2330">
    <property type="match status" value="1"/>
</dbReference>
<dbReference type="PROSITE" id="PS50089">
    <property type="entry name" value="ZF_RING_2"/>
    <property type="match status" value="1"/>
</dbReference>
<evidence type="ECO:0000256" key="12">
    <source>
        <dbReference type="SAM" id="Coils"/>
    </source>
</evidence>
<sequence>MSYSNGKKRAYETIDLTGSSLPPSQRPSKSARNEHGIPGNSRRDQLRAEGSSSQAGPAQSQASQYRHEEDGGNELVDDIDAFYGDDIDCLYELYGSINSKIVGVQYYRGHVTFGEMVLLQREPHNQYDSNAIQVLNVKGVQIGHIPRQMALKLAPFMDSRKLLCEAETIGPKGAYDVPISIKLLGTNDPSARAILKEEMKSAKLPVEGLLRQEREEKAREKARLKIKKEEEKRLKALKKASMGMTGSGGPLSQIPEGTRDFAGGSTLPTSTPDLADIIKESVRFNPRNVDQMVEQFGLKDDDLANMEKADQPIMIKTQLLPYQLQGLKWLLSKENPVIPSVKSKGVVQLWQRYQRDPNMLTNVASNYSVHAANLELASGGILADDMGLGKTLQIISLIMADRETTSRNHGVSRASLILAPLSVMSNWSQQIENHVKPEHALRVLTYHGAKREQLDTKTIQNYDVVITTYETMMSEFFSSTKPVPRVTGLFSVTWRRLILDEGHQIRNPRTKKAVAACSLPAQSRWVLTGTPIVNTLKDLYSLVKFLGLSGGLDRYEIFNAALIRPVAQGTEQGGRILQILMRDICLRRRKDMSFIDLKLPELSIYVHRIDFLPHEDEMYRSLKAEAEGTLQEYRAQAATAGANASKEYRFLLEILLRMRQVCNHSKLCGEGRIKALPDLGNNVMLELTPENKKLLQEMLQLNVDSQEDCPICMEPLSNDPVITTCTHTFCYPCIERVIETQAKCPMCRQMLKDINSLVRPAAKAPEIEIDPNESSSKIEALLSILQASRKKDSTTKTVIFSQWTRFLDVIQLQLEKHGFKFARIDGSMPPLARDASLTALESDPECTIMLASLAVCSVGLNLVAANQAILADTWWAPAIEHQAIDRIHRLGQKKETTVFRLVMNGSIEERVLDIQDEKMKLMGLAFAEKSGGKKGKKGTTSTVAQIERLLGGGKSAASA</sequence>
<accession>A0A517LB06</accession>
<dbReference type="GO" id="GO:0016818">
    <property type="term" value="F:hydrolase activity, acting on acid anhydrides, in phosphorus-containing anhydrides"/>
    <property type="evidence" value="ECO:0007669"/>
    <property type="project" value="InterPro"/>
</dbReference>
<evidence type="ECO:0000256" key="1">
    <source>
        <dbReference type="ARBA" id="ARBA00004123"/>
    </source>
</evidence>
<dbReference type="AlphaFoldDB" id="A0A517LB06"/>
<dbReference type="InterPro" id="IPR038718">
    <property type="entry name" value="SNF2-like_sf"/>
</dbReference>
<evidence type="ECO:0000256" key="4">
    <source>
        <dbReference type="ARBA" id="ARBA00022741"/>
    </source>
</evidence>
<evidence type="ECO:0000256" key="9">
    <source>
        <dbReference type="ARBA" id="ARBA00022840"/>
    </source>
</evidence>
<dbReference type="Pfam" id="PF08797">
    <property type="entry name" value="HIRAN"/>
    <property type="match status" value="1"/>
</dbReference>
<evidence type="ECO:0000259" key="15">
    <source>
        <dbReference type="PROSITE" id="PS51192"/>
    </source>
</evidence>
<evidence type="ECO:0000256" key="11">
    <source>
        <dbReference type="PROSITE-ProRule" id="PRU00175"/>
    </source>
</evidence>
<dbReference type="GO" id="GO:0006281">
    <property type="term" value="P:DNA repair"/>
    <property type="evidence" value="ECO:0007669"/>
    <property type="project" value="TreeGrafter"/>
</dbReference>
<dbReference type="InterPro" id="IPR049730">
    <property type="entry name" value="SNF2/RAD54-like_C"/>
</dbReference>
<evidence type="ECO:0000256" key="8">
    <source>
        <dbReference type="ARBA" id="ARBA00022833"/>
    </source>
</evidence>
<dbReference type="STRING" id="50376.A0A517LB06"/>
<organism evidence="17 18">
    <name type="scientific">Venturia effusa</name>
    <dbReference type="NCBI Taxonomy" id="50376"/>
    <lineage>
        <taxon>Eukaryota</taxon>
        <taxon>Fungi</taxon>
        <taxon>Dikarya</taxon>
        <taxon>Ascomycota</taxon>
        <taxon>Pezizomycotina</taxon>
        <taxon>Dothideomycetes</taxon>
        <taxon>Pleosporomycetidae</taxon>
        <taxon>Venturiales</taxon>
        <taxon>Venturiaceae</taxon>
        <taxon>Venturia</taxon>
    </lineage>
</organism>
<feature type="domain" description="Helicase ATP-binding" evidence="15">
    <location>
        <begin position="371"/>
        <end position="549"/>
    </location>
</feature>
<evidence type="ECO:0000313" key="17">
    <source>
        <dbReference type="EMBL" id="QDS72807.1"/>
    </source>
</evidence>
<dbReference type="GO" id="GO:0008094">
    <property type="term" value="F:ATP-dependent activity, acting on DNA"/>
    <property type="evidence" value="ECO:0007669"/>
    <property type="project" value="TreeGrafter"/>
</dbReference>
<dbReference type="Gene3D" id="3.40.50.300">
    <property type="entry name" value="P-loop containing nucleotide triphosphate hydrolases"/>
    <property type="match status" value="1"/>
</dbReference>
<keyword evidence="6" id="KW-0378">Hydrolase</keyword>
<dbReference type="InterPro" id="IPR000330">
    <property type="entry name" value="SNF2_N"/>
</dbReference>
<keyword evidence="7" id="KW-0347">Helicase</keyword>
<dbReference type="SUPFAM" id="SSF57850">
    <property type="entry name" value="RING/U-box"/>
    <property type="match status" value="1"/>
</dbReference>
<dbReference type="PROSITE" id="PS51194">
    <property type="entry name" value="HELICASE_CTER"/>
    <property type="match status" value="1"/>
</dbReference>
<dbReference type="InterPro" id="IPR027417">
    <property type="entry name" value="P-loop_NTPase"/>
</dbReference>
<feature type="region of interest" description="Disordered" evidence="13">
    <location>
        <begin position="1"/>
        <end position="70"/>
    </location>
</feature>
<dbReference type="GO" id="GO:0005524">
    <property type="term" value="F:ATP binding"/>
    <property type="evidence" value="ECO:0007669"/>
    <property type="project" value="UniProtKB-KW"/>
</dbReference>
<dbReference type="SMART" id="SM00910">
    <property type="entry name" value="HIRAN"/>
    <property type="match status" value="1"/>
</dbReference>
<dbReference type="GO" id="GO:0004386">
    <property type="term" value="F:helicase activity"/>
    <property type="evidence" value="ECO:0007669"/>
    <property type="project" value="UniProtKB-KW"/>
</dbReference>
<dbReference type="Gene3D" id="3.40.50.10810">
    <property type="entry name" value="Tandem AAA-ATPase domain"/>
    <property type="match status" value="1"/>
</dbReference>
<keyword evidence="12" id="KW-0175">Coiled coil</keyword>
<dbReference type="CDD" id="cd18008">
    <property type="entry name" value="DEXDc_SHPRH-like"/>
    <property type="match status" value="1"/>
</dbReference>
<comment type="subcellular location">
    <subcellularLocation>
        <location evidence="1">Nucleus</location>
    </subcellularLocation>
</comment>
<dbReference type="Pfam" id="PF13923">
    <property type="entry name" value="zf-C3HC4_2"/>
    <property type="match status" value="1"/>
</dbReference>
<keyword evidence="3" id="KW-0479">Metal-binding</keyword>
<evidence type="ECO:0000259" key="14">
    <source>
        <dbReference type="PROSITE" id="PS50089"/>
    </source>
</evidence>
<dbReference type="SMART" id="SM00487">
    <property type="entry name" value="DEXDc"/>
    <property type="match status" value="1"/>
</dbReference>
<dbReference type="Gene3D" id="3.30.40.10">
    <property type="entry name" value="Zinc/RING finger domain, C3HC4 (zinc finger)"/>
    <property type="match status" value="1"/>
</dbReference>
<evidence type="ECO:0000313" key="18">
    <source>
        <dbReference type="Proteomes" id="UP000316270"/>
    </source>
</evidence>
<keyword evidence="10" id="KW-0539">Nucleus</keyword>
<dbReference type="OrthoDB" id="448448at2759"/>
<dbReference type="SMART" id="SM00184">
    <property type="entry name" value="RING"/>
    <property type="match status" value="1"/>
</dbReference>
<evidence type="ECO:0000256" key="2">
    <source>
        <dbReference type="ARBA" id="ARBA00007025"/>
    </source>
</evidence>
<protein>
    <submittedName>
        <fullName evidence="17">Uncharacterized protein</fullName>
    </submittedName>
</protein>
<keyword evidence="9" id="KW-0067">ATP-binding</keyword>
<feature type="compositionally biased region" description="Polar residues" evidence="13">
    <location>
        <begin position="16"/>
        <end position="30"/>
    </location>
</feature>
<dbReference type="InterPro" id="IPR014905">
    <property type="entry name" value="HIRAN"/>
</dbReference>
<name>A0A517LB06_9PEZI</name>
<dbReference type="PANTHER" id="PTHR45626:SF11">
    <property type="entry name" value="FAMILY HELICASE, PUTATIVE (AFU_ORTHOLOGUE AFUA_5G06590)-RELATED"/>
    <property type="match status" value="1"/>
</dbReference>
<evidence type="ECO:0000256" key="13">
    <source>
        <dbReference type="SAM" id="MobiDB-lite"/>
    </source>
</evidence>
<dbReference type="PROSITE" id="PS00518">
    <property type="entry name" value="ZF_RING_1"/>
    <property type="match status" value="1"/>
</dbReference>
<dbReference type="Pfam" id="PF00271">
    <property type="entry name" value="Helicase_C"/>
    <property type="match status" value="1"/>
</dbReference>
<dbReference type="GO" id="GO:0003676">
    <property type="term" value="F:nucleic acid binding"/>
    <property type="evidence" value="ECO:0007669"/>
    <property type="project" value="InterPro"/>
</dbReference>
<feature type="coiled-coil region" evidence="12">
    <location>
        <begin position="210"/>
        <end position="239"/>
    </location>
</feature>
<dbReference type="SUPFAM" id="SSF52540">
    <property type="entry name" value="P-loop containing nucleoside triphosphate hydrolases"/>
    <property type="match status" value="2"/>
</dbReference>
<dbReference type="GO" id="GO:0005634">
    <property type="term" value="C:nucleus"/>
    <property type="evidence" value="ECO:0007669"/>
    <property type="project" value="UniProtKB-SubCell"/>
</dbReference>
<gene>
    <name evidence="17" type="ORF">FKW77_006559</name>
</gene>
<keyword evidence="8" id="KW-0862">Zinc</keyword>
<dbReference type="InterPro" id="IPR017907">
    <property type="entry name" value="Znf_RING_CS"/>
</dbReference>
<keyword evidence="4" id="KW-0547">Nucleotide-binding</keyword>
<evidence type="ECO:0000256" key="10">
    <source>
        <dbReference type="ARBA" id="ARBA00023242"/>
    </source>
</evidence>
<dbReference type="PANTHER" id="PTHR45626">
    <property type="entry name" value="TRANSCRIPTION TERMINATION FACTOR 2-RELATED"/>
    <property type="match status" value="1"/>
</dbReference>
<dbReference type="InterPro" id="IPR013083">
    <property type="entry name" value="Znf_RING/FYVE/PHD"/>
</dbReference>
<dbReference type="Pfam" id="PF00176">
    <property type="entry name" value="SNF2-rel_dom"/>
    <property type="match status" value="1"/>
</dbReference>
<dbReference type="SMART" id="SM00490">
    <property type="entry name" value="HELICc"/>
    <property type="match status" value="1"/>
</dbReference>
<feature type="compositionally biased region" description="Basic and acidic residues" evidence="13">
    <location>
        <begin position="31"/>
        <end position="47"/>
    </location>
</feature>
<proteinExistence type="inferred from homology"/>
<dbReference type="CDD" id="cd18793">
    <property type="entry name" value="SF2_C_SNF"/>
    <property type="match status" value="1"/>
</dbReference>
<comment type="similarity">
    <text evidence="2">Belongs to the SNF2/RAD54 helicase family.</text>
</comment>
<dbReference type="InterPro" id="IPR001650">
    <property type="entry name" value="Helicase_C-like"/>
</dbReference>
<dbReference type="InterPro" id="IPR014001">
    <property type="entry name" value="Helicase_ATP-bd"/>
</dbReference>
<feature type="domain" description="RING-type" evidence="14">
    <location>
        <begin position="709"/>
        <end position="748"/>
    </location>
</feature>
<keyword evidence="18" id="KW-1185">Reference proteome</keyword>